<accession>A0A9D4T9A0</accession>
<keyword evidence="4 5" id="KW-0238">DNA-binding</keyword>
<dbReference type="PROSITE" id="PS50950">
    <property type="entry name" value="ZF_THAP"/>
    <property type="match status" value="1"/>
</dbReference>
<protein>
    <recommendedName>
        <fullName evidence="7">THAP-type domain-containing protein</fullName>
    </recommendedName>
</protein>
<evidence type="ECO:0000256" key="3">
    <source>
        <dbReference type="ARBA" id="ARBA00022833"/>
    </source>
</evidence>
<dbReference type="Pfam" id="PF05485">
    <property type="entry name" value="THAP"/>
    <property type="match status" value="1"/>
</dbReference>
<dbReference type="GO" id="GO:0003677">
    <property type="term" value="F:DNA binding"/>
    <property type="evidence" value="ECO:0007669"/>
    <property type="project" value="UniProtKB-UniRule"/>
</dbReference>
<feature type="coiled-coil region" evidence="6">
    <location>
        <begin position="99"/>
        <end position="133"/>
    </location>
</feature>
<feature type="domain" description="THAP-type" evidence="7">
    <location>
        <begin position="1"/>
        <end position="96"/>
    </location>
</feature>
<evidence type="ECO:0000256" key="1">
    <source>
        <dbReference type="ARBA" id="ARBA00022723"/>
    </source>
</evidence>
<evidence type="ECO:0000259" key="7">
    <source>
        <dbReference type="PROSITE" id="PS50950"/>
    </source>
</evidence>
<dbReference type="InterPro" id="IPR006612">
    <property type="entry name" value="THAP_Znf"/>
</dbReference>
<keyword evidence="2 5" id="KW-0863">Zinc-finger</keyword>
<keyword evidence="1" id="KW-0479">Metal-binding</keyword>
<gene>
    <name evidence="8" type="ORF">HPB52_010217</name>
</gene>
<evidence type="ECO:0000256" key="4">
    <source>
        <dbReference type="ARBA" id="ARBA00023125"/>
    </source>
</evidence>
<keyword evidence="9" id="KW-1185">Reference proteome</keyword>
<name>A0A9D4T9A0_RHISA</name>
<evidence type="ECO:0000313" key="9">
    <source>
        <dbReference type="Proteomes" id="UP000821837"/>
    </source>
</evidence>
<evidence type="ECO:0000256" key="5">
    <source>
        <dbReference type="PROSITE-ProRule" id="PRU00309"/>
    </source>
</evidence>
<evidence type="ECO:0000313" key="8">
    <source>
        <dbReference type="EMBL" id="KAH7983212.1"/>
    </source>
</evidence>
<organism evidence="8 9">
    <name type="scientific">Rhipicephalus sanguineus</name>
    <name type="common">Brown dog tick</name>
    <name type="synonym">Ixodes sanguineus</name>
    <dbReference type="NCBI Taxonomy" id="34632"/>
    <lineage>
        <taxon>Eukaryota</taxon>
        <taxon>Metazoa</taxon>
        <taxon>Ecdysozoa</taxon>
        <taxon>Arthropoda</taxon>
        <taxon>Chelicerata</taxon>
        <taxon>Arachnida</taxon>
        <taxon>Acari</taxon>
        <taxon>Parasitiformes</taxon>
        <taxon>Ixodida</taxon>
        <taxon>Ixodoidea</taxon>
        <taxon>Ixodidae</taxon>
        <taxon>Rhipicephalinae</taxon>
        <taxon>Rhipicephalus</taxon>
        <taxon>Rhipicephalus</taxon>
    </lineage>
</organism>
<reference evidence="8" key="1">
    <citation type="journal article" date="2020" name="Cell">
        <title>Large-Scale Comparative Analyses of Tick Genomes Elucidate Their Genetic Diversity and Vector Capacities.</title>
        <authorList>
            <consortium name="Tick Genome and Microbiome Consortium (TIGMIC)"/>
            <person name="Jia N."/>
            <person name="Wang J."/>
            <person name="Shi W."/>
            <person name="Du L."/>
            <person name="Sun Y."/>
            <person name="Zhan W."/>
            <person name="Jiang J.F."/>
            <person name="Wang Q."/>
            <person name="Zhang B."/>
            <person name="Ji P."/>
            <person name="Bell-Sakyi L."/>
            <person name="Cui X.M."/>
            <person name="Yuan T.T."/>
            <person name="Jiang B.G."/>
            <person name="Yang W.F."/>
            <person name="Lam T.T."/>
            <person name="Chang Q.C."/>
            <person name="Ding S.J."/>
            <person name="Wang X.J."/>
            <person name="Zhu J.G."/>
            <person name="Ruan X.D."/>
            <person name="Zhao L."/>
            <person name="Wei J.T."/>
            <person name="Ye R.Z."/>
            <person name="Que T.C."/>
            <person name="Du C.H."/>
            <person name="Zhou Y.H."/>
            <person name="Cheng J.X."/>
            <person name="Dai P.F."/>
            <person name="Guo W.B."/>
            <person name="Han X.H."/>
            <person name="Huang E.J."/>
            <person name="Li L.F."/>
            <person name="Wei W."/>
            <person name="Gao Y.C."/>
            <person name="Liu J.Z."/>
            <person name="Shao H.Z."/>
            <person name="Wang X."/>
            <person name="Wang C.C."/>
            <person name="Yang T.C."/>
            <person name="Huo Q.B."/>
            <person name="Li W."/>
            <person name="Chen H.Y."/>
            <person name="Chen S.E."/>
            <person name="Zhou L.G."/>
            <person name="Ni X.B."/>
            <person name="Tian J.H."/>
            <person name="Sheng Y."/>
            <person name="Liu T."/>
            <person name="Pan Y.S."/>
            <person name="Xia L.Y."/>
            <person name="Li J."/>
            <person name="Zhao F."/>
            <person name="Cao W.C."/>
        </authorList>
    </citation>
    <scope>NUCLEOTIDE SEQUENCE</scope>
    <source>
        <strain evidence="8">Rsan-2018</strain>
    </source>
</reference>
<dbReference type="SMART" id="SM00980">
    <property type="entry name" value="THAP"/>
    <property type="match status" value="1"/>
</dbReference>
<evidence type="ECO:0000256" key="2">
    <source>
        <dbReference type="ARBA" id="ARBA00022771"/>
    </source>
</evidence>
<dbReference type="Proteomes" id="UP000821837">
    <property type="component" value="Chromosome 1"/>
</dbReference>
<evidence type="ECO:0000256" key="6">
    <source>
        <dbReference type="SAM" id="Coils"/>
    </source>
</evidence>
<dbReference type="GO" id="GO:0008270">
    <property type="term" value="F:zinc ion binding"/>
    <property type="evidence" value="ECO:0007669"/>
    <property type="project" value="UniProtKB-KW"/>
</dbReference>
<dbReference type="AlphaFoldDB" id="A0A9D4T9A0"/>
<keyword evidence="3" id="KW-0862">Zinc</keyword>
<dbReference type="VEuPathDB" id="VectorBase:RSAN_055202"/>
<reference evidence="8" key="2">
    <citation type="submission" date="2021-09" db="EMBL/GenBank/DDBJ databases">
        <authorList>
            <person name="Jia N."/>
            <person name="Wang J."/>
            <person name="Shi W."/>
            <person name="Du L."/>
            <person name="Sun Y."/>
            <person name="Zhan W."/>
            <person name="Jiang J."/>
            <person name="Wang Q."/>
            <person name="Zhang B."/>
            <person name="Ji P."/>
            <person name="Sakyi L.B."/>
            <person name="Cui X."/>
            <person name="Yuan T."/>
            <person name="Jiang B."/>
            <person name="Yang W."/>
            <person name="Lam T.T.-Y."/>
            <person name="Chang Q."/>
            <person name="Ding S."/>
            <person name="Wang X."/>
            <person name="Zhu J."/>
            <person name="Ruan X."/>
            <person name="Zhao L."/>
            <person name="Wei J."/>
            <person name="Que T."/>
            <person name="Du C."/>
            <person name="Cheng J."/>
            <person name="Dai P."/>
            <person name="Han X."/>
            <person name="Huang E."/>
            <person name="Gao Y."/>
            <person name="Liu J."/>
            <person name="Shao H."/>
            <person name="Ye R."/>
            <person name="Li L."/>
            <person name="Wei W."/>
            <person name="Wang X."/>
            <person name="Wang C."/>
            <person name="Huo Q."/>
            <person name="Li W."/>
            <person name="Guo W."/>
            <person name="Chen H."/>
            <person name="Chen S."/>
            <person name="Zhou L."/>
            <person name="Zhou L."/>
            <person name="Ni X."/>
            <person name="Tian J."/>
            <person name="Zhou Y."/>
            <person name="Sheng Y."/>
            <person name="Liu T."/>
            <person name="Pan Y."/>
            <person name="Xia L."/>
            <person name="Li J."/>
            <person name="Zhao F."/>
            <person name="Cao W."/>
        </authorList>
    </citation>
    <scope>NUCLEOTIDE SEQUENCE</scope>
    <source>
        <strain evidence="8">Rsan-2018</strain>
        <tissue evidence="8">Larvae</tissue>
    </source>
</reference>
<dbReference type="SUPFAM" id="SSF57716">
    <property type="entry name" value="Glucocorticoid receptor-like (DNA-binding domain)"/>
    <property type="match status" value="1"/>
</dbReference>
<sequence>MVNCAVYGCSNRARNSPNDENFQRVGFYVVPKVISGQCAKTTELSSKRRALWLSRIRREDLDESATHYRVCGAHFITGRPVYSMDEANPDWAPSLNLGYKSTTHAKRSASNRYERLKQRRRASAANVLQLKQRDESASTNAVPVARMAAEISDDDVAITKSFHPWWLHEAACDIIVWAYLANLKGELFGYERGDPAFSFPPAGHGAITPKGHLSFKGLLEEYYGWLIRL</sequence>
<keyword evidence="6" id="KW-0175">Coiled coil</keyword>
<comment type="caution">
    <text evidence="8">The sequence shown here is derived from an EMBL/GenBank/DDBJ whole genome shotgun (WGS) entry which is preliminary data.</text>
</comment>
<dbReference type="EMBL" id="JABSTV010001245">
    <property type="protein sequence ID" value="KAH7983212.1"/>
    <property type="molecule type" value="Genomic_DNA"/>
</dbReference>
<proteinExistence type="predicted"/>